<evidence type="ECO:0000313" key="2">
    <source>
        <dbReference type="EMBL" id="AKR04182.1"/>
    </source>
</evidence>
<dbReference type="RefSeq" id="YP_009162430.1">
    <property type="nucleotide sequence ID" value="NC_027707.1"/>
</dbReference>
<feature type="region of interest" description="Disordered" evidence="1">
    <location>
        <begin position="113"/>
        <end position="134"/>
    </location>
</feature>
<keyword evidence="3" id="KW-1185">Reference proteome</keyword>
<dbReference type="KEGG" id="vg:25392225"/>
<dbReference type="GeneID" id="25392225"/>
<name>A0A0H4Y198_9POXV</name>
<proteinExistence type="predicted"/>
<reference evidence="2 3" key="1">
    <citation type="journal article" date="2015" name="J. Virol.">
        <title>Salmon gill poxvirus, the deepest representative of the Chordopoxvirinae.</title>
        <authorList>
            <person name="Gjessing M.C."/>
            <person name="Yutin N."/>
            <person name="Tengs T."/>
            <person name="Senkevich T."/>
            <person name="Koonin E.V."/>
            <person name="Ronning H.P."/>
            <person name="Alarson M."/>
            <person name="Ylving S."/>
            <person name="Lie K.-I."/>
            <person name="Saure B."/>
            <person name="Tran L."/>
            <person name="Moss B."/>
            <person name="Dale O.B."/>
        </authorList>
    </citation>
    <scope>NUCLEOTIDE SEQUENCE [LARGE SCALE GENOMIC DNA]</scope>
    <source>
        <strain evidence="2">2012-04-F277-L3G</strain>
    </source>
</reference>
<dbReference type="EMBL" id="KT159937">
    <property type="protein sequence ID" value="AKR04182.1"/>
    <property type="molecule type" value="Genomic_DNA"/>
</dbReference>
<dbReference type="Proteomes" id="UP000105007">
    <property type="component" value="Segment"/>
</dbReference>
<evidence type="ECO:0000256" key="1">
    <source>
        <dbReference type="SAM" id="MobiDB-lite"/>
    </source>
</evidence>
<accession>A0A0H4Y198</accession>
<protein>
    <submittedName>
        <fullName evidence="2">Uncharacterized protein</fullName>
    </submittedName>
</protein>
<sequence>MTTVKSTSLLIVDKPRFSVDILSNTVVSGNGETITNTIVQPGPVVTNPNTLVTNTLVTSSVPLNPVVPNTSVATSVVTSVANTSVATSVANTSVATSVANPVLNTLVTNSVSLNPLQPDSPQVPTGSTENTSGNSDIKLFMENVSLSSVTSNIKDRKPETGYKPDEYTDTNLDNIEIDYNYIDPAVFSSVLAGYNKTIQKKKTINFTLRSDTFSISHDNIPDTIMYYLSKHSTNYEMKNINWTKIHWYYIADILIVDYIKNKTTRGSLEIKILNTITVYLTRIKSVPKIMDIWNECVEFIGNNAFMDDSVSKSEWISHINDHITTHISKKSDQLKILISDFYKCIITKMSPNIVIGHVLTQLETLMSSLRIKKFSTMEILYYFWKSCRNVLITSYTTEYLYTAFTSYTSELDKFFKTPSGNLRSIDDGMGNLYANFITNTPFYSVFGEMNIADETINMIHLLYIYNIMLRYLNDGYSLDGSIFSTVNSIMTTYSGWATQMFPIPVDISNVKSVYEWCDNVRDYFSDFENISNFITLPEFTMERIENIFTREVKITGVLNFTPKPADSSQNRSVSISKNTMLTGNF</sequence>
<organism evidence="2 3">
    <name type="scientific">Salmon gill poxvirus</name>
    <dbReference type="NCBI Taxonomy" id="1680908"/>
    <lineage>
        <taxon>Viruses</taxon>
        <taxon>Varidnaviria</taxon>
        <taxon>Bamfordvirae</taxon>
        <taxon>Nucleocytoviricota</taxon>
        <taxon>Pokkesviricetes</taxon>
        <taxon>Chitovirales</taxon>
        <taxon>Poxviridae</taxon>
        <taxon>Chordopoxvirinae</taxon>
        <taxon>Salmonpoxvirus</taxon>
        <taxon>Salmonpoxvirus gillpox</taxon>
        <taxon>Salmon gillpox virus</taxon>
    </lineage>
</organism>
<gene>
    <name evidence="2" type="ORF">SGPV058</name>
</gene>
<evidence type="ECO:0000313" key="3">
    <source>
        <dbReference type="Proteomes" id="UP000105007"/>
    </source>
</evidence>